<sequence length="48" mass="4852">MEVAQLPAICGMAVETMVASIAIMNIEAMTEAKTSGRRNLGGLGIGGS</sequence>
<dbReference type="Proteomes" id="UP001589789">
    <property type="component" value="Unassembled WGS sequence"/>
</dbReference>
<keyword evidence="2" id="KW-1185">Reference proteome</keyword>
<reference evidence="1 2" key="1">
    <citation type="submission" date="2024-09" db="EMBL/GenBank/DDBJ databases">
        <authorList>
            <person name="Sun Q."/>
            <person name="Mori K."/>
        </authorList>
    </citation>
    <scope>NUCLEOTIDE SEQUENCE [LARGE SCALE GENOMIC DNA]</scope>
    <source>
        <strain evidence="1 2">CCM 7468</strain>
    </source>
</reference>
<evidence type="ECO:0000313" key="2">
    <source>
        <dbReference type="Proteomes" id="UP001589789"/>
    </source>
</evidence>
<accession>A0ABV6IUT1</accession>
<organism evidence="1 2">
    <name type="scientific">Muricoccus vinaceus</name>
    <dbReference type="NCBI Taxonomy" id="424704"/>
    <lineage>
        <taxon>Bacteria</taxon>
        <taxon>Pseudomonadati</taxon>
        <taxon>Pseudomonadota</taxon>
        <taxon>Alphaproteobacteria</taxon>
        <taxon>Acetobacterales</taxon>
        <taxon>Roseomonadaceae</taxon>
        <taxon>Muricoccus</taxon>
    </lineage>
</organism>
<protein>
    <submittedName>
        <fullName evidence="1">Uncharacterized protein</fullName>
    </submittedName>
</protein>
<dbReference type="EMBL" id="JBHLVZ010000060">
    <property type="protein sequence ID" value="MFC0387378.1"/>
    <property type="molecule type" value="Genomic_DNA"/>
</dbReference>
<gene>
    <name evidence="1" type="ORF">ACFFIC_17765</name>
</gene>
<evidence type="ECO:0000313" key="1">
    <source>
        <dbReference type="EMBL" id="MFC0387378.1"/>
    </source>
</evidence>
<name>A0ABV6IUT1_9PROT</name>
<comment type="caution">
    <text evidence="1">The sequence shown here is derived from an EMBL/GenBank/DDBJ whole genome shotgun (WGS) entry which is preliminary data.</text>
</comment>
<dbReference type="RefSeq" id="WP_377052758.1">
    <property type="nucleotide sequence ID" value="NZ_JBHLVZ010000060.1"/>
</dbReference>
<proteinExistence type="predicted"/>